<reference evidence="2" key="1">
    <citation type="submission" date="2016-10" db="EMBL/GenBank/DDBJ databases">
        <authorList>
            <person name="Varghese N."/>
            <person name="Submissions S."/>
        </authorList>
    </citation>
    <scope>NUCLEOTIDE SEQUENCE [LARGE SCALE GENOMIC DNA]</scope>
    <source>
        <strain evidence="2">ATCC 25963</strain>
    </source>
</reference>
<sequence>MGRVESVARGRARLVGCQVRRAETLNPGQRSPFRTLIGAQAAVDAAQQRLLPEASYNAAARESVAVVAHHGGFAPATTGALALFDAVGSPWIGRDAQGAVPELGVSAPGYEDVAGRSTSL</sequence>
<gene>
    <name evidence="1" type="ORF">SAMN02745121_05932</name>
</gene>
<protein>
    <submittedName>
        <fullName evidence="1">Uncharacterized protein</fullName>
    </submittedName>
</protein>
<organism evidence="1 2">
    <name type="scientific">Nannocystis exedens</name>
    <dbReference type="NCBI Taxonomy" id="54"/>
    <lineage>
        <taxon>Bacteria</taxon>
        <taxon>Pseudomonadati</taxon>
        <taxon>Myxococcota</taxon>
        <taxon>Polyangia</taxon>
        <taxon>Nannocystales</taxon>
        <taxon>Nannocystaceae</taxon>
        <taxon>Nannocystis</taxon>
    </lineage>
</organism>
<name>A0A1I2E8E5_9BACT</name>
<evidence type="ECO:0000313" key="1">
    <source>
        <dbReference type="EMBL" id="SFE89212.1"/>
    </source>
</evidence>
<dbReference type="AlphaFoldDB" id="A0A1I2E8E5"/>
<dbReference type="EMBL" id="FOMX01000022">
    <property type="protein sequence ID" value="SFE89212.1"/>
    <property type="molecule type" value="Genomic_DNA"/>
</dbReference>
<proteinExistence type="predicted"/>
<keyword evidence="2" id="KW-1185">Reference proteome</keyword>
<accession>A0A1I2E8E5</accession>
<evidence type="ECO:0000313" key="2">
    <source>
        <dbReference type="Proteomes" id="UP000199400"/>
    </source>
</evidence>
<dbReference type="Proteomes" id="UP000199400">
    <property type="component" value="Unassembled WGS sequence"/>
</dbReference>